<evidence type="ECO:0000256" key="1">
    <source>
        <dbReference type="SAM" id="SignalP"/>
    </source>
</evidence>
<protein>
    <recommendedName>
        <fullName evidence="4">Macroglobulin domain-containing protein</fullName>
    </recommendedName>
</protein>
<feature type="chain" id="PRO_5012693030" description="Macroglobulin domain-containing protein" evidence="1">
    <location>
        <begin position="28"/>
        <end position="811"/>
    </location>
</feature>
<proteinExistence type="predicted"/>
<name>A0A246FPU9_9BACT</name>
<accession>A0A246FPU9</accession>
<feature type="signal peptide" evidence="1">
    <location>
        <begin position="1"/>
        <end position="27"/>
    </location>
</feature>
<dbReference type="OrthoDB" id="679547at2"/>
<dbReference type="Proteomes" id="UP000197277">
    <property type="component" value="Unassembled WGS sequence"/>
</dbReference>
<dbReference type="RefSeq" id="WP_088462979.1">
    <property type="nucleotide sequence ID" value="NZ_NIRR01000002.1"/>
</dbReference>
<evidence type="ECO:0008006" key="4">
    <source>
        <dbReference type="Google" id="ProtNLM"/>
    </source>
</evidence>
<dbReference type="AlphaFoldDB" id="A0A246FPU9"/>
<evidence type="ECO:0000313" key="3">
    <source>
        <dbReference type="Proteomes" id="UP000197277"/>
    </source>
</evidence>
<evidence type="ECO:0000313" key="2">
    <source>
        <dbReference type="EMBL" id="OWP64758.1"/>
    </source>
</evidence>
<dbReference type="Gene3D" id="2.60.40.1930">
    <property type="match status" value="1"/>
</dbReference>
<reference evidence="2 3" key="1">
    <citation type="submission" date="2017-06" db="EMBL/GenBank/DDBJ databases">
        <title>Hymenobacter amundsenii sp. nov. isolated from regoliths in Antarctica.</title>
        <authorList>
            <person name="Sedlacek I."/>
            <person name="Kralova S."/>
            <person name="Pantucek R."/>
            <person name="Svec P."/>
            <person name="Holochova P."/>
            <person name="Stankova E."/>
            <person name="Vrbovska V."/>
            <person name="Busse H.-J."/>
        </authorList>
    </citation>
    <scope>NUCLEOTIDE SEQUENCE [LARGE SCALE GENOMIC DNA]</scope>
    <source>
        <strain evidence="2 3">CCM 8682</strain>
    </source>
</reference>
<keyword evidence="3" id="KW-1185">Reference proteome</keyword>
<comment type="caution">
    <text evidence="2">The sequence shown here is derived from an EMBL/GenBank/DDBJ whole genome shotgun (WGS) entry which is preliminary data.</text>
</comment>
<organism evidence="2 3">
    <name type="scientific">Hymenobacter amundsenii</name>
    <dbReference type="NCBI Taxonomy" id="2006685"/>
    <lineage>
        <taxon>Bacteria</taxon>
        <taxon>Pseudomonadati</taxon>
        <taxon>Bacteroidota</taxon>
        <taxon>Cytophagia</taxon>
        <taxon>Cytophagales</taxon>
        <taxon>Hymenobacteraceae</taxon>
        <taxon>Hymenobacter</taxon>
    </lineage>
</organism>
<sequence length="811" mass="89809">MLFACSRKVLGWLGLTLLLLVGLPSRAQTVDSEPADWPTILPQRFRQYQQQHLPEKLYLHLDRPAYLSGETMWFKVYAADGTTARPLSLSRVAYVEVLDDARQPLLQAKVALQGGTGHGSFQLPVSLRSGGYTVRAYTSWMQNFGADYYFHCPVTIVSTLQGLPVFSARDTASYDVHFFPEGGQLVAGIPSRVGFKITDRTGRSTAATGTVLDARGRAVAEFRTLRFGLGSFDFTPTATGSYRAVVRLPSGRQISASFPAVRPAGYVLRLAAAGPAGLLLYVRGAGLPAQNLYLLGHARQQLICSQQARLSDGQAEFLIPARSLADGVSHFTVFDQQGRPVAERLHFRPPTHLLQLGALADQARYGARTKVSLRLSATDSVARPAVADLSVAVYRLDSLSADTEASIAASFWLTSDLKGAVENPDYYLQGAGNEVAAATDNLMLTHGWSRFTWADVLAAHSPTFTYLPELYGPLVRGRVTNRATGAPAPDVMVYLASAGRPLRLTNSVSAADGRLQFEMNDFYGPHDLVAQTNTTLDSTYQIELLSNYSSRFAAGQPVSRLFRPHEHSRDDLTQHHIGVQVQNSYNRRYNTVYSLPPIDSTDFFGAPDERYHLDDYTRFPSLEEVLREYVPGVKVRLRKDGFHFTVLDNPHRTIFDDPPLVLLDGVPVFELNKLMAFDVLKIRTLDVLDRRYFQGRMMYNGIVSLRTYKGNLNGFDLDPRALVEEYEGLQVQREFYAPRYETATQRQSPLPDRRYLLYWNPSVPTGPNGQAPALDFYTADQPGIYRIVVQGLSATGAAGSYSTTFEVAPSL</sequence>
<keyword evidence="1" id="KW-0732">Signal</keyword>
<dbReference type="EMBL" id="NIRR01000002">
    <property type="protein sequence ID" value="OWP64758.1"/>
    <property type="molecule type" value="Genomic_DNA"/>
</dbReference>
<gene>
    <name evidence="2" type="ORF">CDA63_03085</name>
</gene>